<reference evidence="2 3" key="1">
    <citation type="submission" date="2015-01" db="EMBL/GenBank/DDBJ databases">
        <title>The Genome Sequence of Fonsecaea multimorphosa CBS 102226.</title>
        <authorList>
            <consortium name="The Broad Institute Genomics Platform"/>
            <person name="Cuomo C."/>
            <person name="de Hoog S."/>
            <person name="Gorbushina A."/>
            <person name="Stielow B."/>
            <person name="Teixiera M."/>
            <person name="Abouelleil A."/>
            <person name="Chapman S.B."/>
            <person name="Priest M."/>
            <person name="Young S.K."/>
            <person name="Wortman J."/>
            <person name="Nusbaum C."/>
            <person name="Birren B."/>
        </authorList>
    </citation>
    <scope>NUCLEOTIDE SEQUENCE [LARGE SCALE GENOMIC DNA]</scope>
    <source>
        <strain evidence="2 3">CBS 102226</strain>
    </source>
</reference>
<organism evidence="2 3">
    <name type="scientific">Fonsecaea multimorphosa CBS 102226</name>
    <dbReference type="NCBI Taxonomy" id="1442371"/>
    <lineage>
        <taxon>Eukaryota</taxon>
        <taxon>Fungi</taxon>
        <taxon>Dikarya</taxon>
        <taxon>Ascomycota</taxon>
        <taxon>Pezizomycotina</taxon>
        <taxon>Eurotiomycetes</taxon>
        <taxon>Chaetothyriomycetidae</taxon>
        <taxon>Chaetothyriales</taxon>
        <taxon>Herpotrichiellaceae</taxon>
        <taxon>Fonsecaea</taxon>
    </lineage>
</organism>
<gene>
    <name evidence="2" type="ORF">Z520_05443</name>
</gene>
<accession>A0A0D2JZP8</accession>
<proteinExistence type="predicted"/>
<dbReference type="OrthoDB" id="5374757at2759"/>
<evidence type="ECO:0000313" key="3">
    <source>
        <dbReference type="Proteomes" id="UP000053411"/>
    </source>
</evidence>
<feature type="region of interest" description="Disordered" evidence="1">
    <location>
        <begin position="58"/>
        <end position="80"/>
    </location>
</feature>
<evidence type="ECO:0000256" key="1">
    <source>
        <dbReference type="SAM" id="MobiDB-lite"/>
    </source>
</evidence>
<dbReference type="Proteomes" id="UP000053411">
    <property type="component" value="Unassembled WGS sequence"/>
</dbReference>
<dbReference type="EMBL" id="KN848070">
    <property type="protein sequence ID" value="KIX98982.1"/>
    <property type="molecule type" value="Genomic_DNA"/>
</dbReference>
<name>A0A0D2JZP8_9EURO</name>
<protein>
    <submittedName>
        <fullName evidence="2">Uncharacterized protein</fullName>
    </submittedName>
</protein>
<dbReference type="PANTHER" id="PTHR40635">
    <property type="match status" value="1"/>
</dbReference>
<dbReference type="AlphaFoldDB" id="A0A0D2JZP8"/>
<dbReference type="PANTHER" id="PTHR40635:SF1">
    <property type="match status" value="1"/>
</dbReference>
<dbReference type="STRING" id="1442371.A0A0D2JZP8"/>
<dbReference type="GeneID" id="27711189"/>
<dbReference type="VEuPathDB" id="FungiDB:Z520_05443"/>
<dbReference type="RefSeq" id="XP_016633105.1">
    <property type="nucleotide sequence ID" value="XM_016775946.1"/>
</dbReference>
<evidence type="ECO:0000313" key="2">
    <source>
        <dbReference type="EMBL" id="KIX98982.1"/>
    </source>
</evidence>
<keyword evidence="3" id="KW-1185">Reference proteome</keyword>
<sequence length="80" mass="9466">MAPIRRYLRISKYSVLECRIFLENPADESRWLLNEKEPALPRIFEAVRPFVLPKLREENERAKGRGKKKKSIKDVVKQGE</sequence>